<dbReference type="InterPro" id="IPR036702">
    <property type="entry name" value="ComB-like_sf"/>
</dbReference>
<evidence type="ECO:0000256" key="3">
    <source>
        <dbReference type="ARBA" id="ARBA00012953"/>
    </source>
</evidence>
<organism evidence="8 9">
    <name type="scientific">Alteromonas aestuariivivens</name>
    <dbReference type="NCBI Taxonomy" id="1938339"/>
    <lineage>
        <taxon>Bacteria</taxon>
        <taxon>Pseudomonadati</taxon>
        <taxon>Pseudomonadota</taxon>
        <taxon>Gammaproteobacteria</taxon>
        <taxon>Alteromonadales</taxon>
        <taxon>Alteromonadaceae</taxon>
        <taxon>Alteromonas/Salinimonas group</taxon>
        <taxon>Alteromonas</taxon>
    </lineage>
</organism>
<reference evidence="9" key="1">
    <citation type="submission" date="2018-08" db="EMBL/GenBank/DDBJ databases">
        <authorList>
            <person name="Zhang J."/>
            <person name="Du Z.-J."/>
        </authorList>
    </citation>
    <scope>NUCLEOTIDE SEQUENCE [LARGE SCALE GENOMIC DNA]</scope>
    <source>
        <strain evidence="9">KCTC 52655</strain>
    </source>
</reference>
<evidence type="ECO:0000256" key="6">
    <source>
        <dbReference type="ARBA" id="ARBA00022842"/>
    </source>
</evidence>
<evidence type="ECO:0000256" key="4">
    <source>
        <dbReference type="ARBA" id="ARBA00021948"/>
    </source>
</evidence>
<dbReference type="GO" id="GO:0050545">
    <property type="term" value="F:sulfopyruvate decarboxylase activity"/>
    <property type="evidence" value="ECO:0007669"/>
    <property type="project" value="TreeGrafter"/>
</dbReference>
<keyword evidence="9" id="KW-1185">Reference proteome</keyword>
<evidence type="ECO:0000256" key="1">
    <source>
        <dbReference type="ARBA" id="ARBA00001946"/>
    </source>
</evidence>
<evidence type="ECO:0000313" key="8">
    <source>
        <dbReference type="EMBL" id="RDV26617.1"/>
    </source>
</evidence>
<dbReference type="EC" id="3.1.3.71" evidence="3"/>
<comment type="caution">
    <text evidence="8">The sequence shown here is derived from an EMBL/GenBank/DDBJ whole genome shotgun (WGS) entry which is preliminary data.</text>
</comment>
<dbReference type="Proteomes" id="UP000256561">
    <property type="component" value="Unassembled WGS sequence"/>
</dbReference>
<dbReference type="PANTHER" id="PTHR37311:SF1">
    <property type="entry name" value="2-PHOSPHOSULFOLACTATE PHOSPHATASE-RELATED"/>
    <property type="match status" value="1"/>
</dbReference>
<evidence type="ECO:0000256" key="5">
    <source>
        <dbReference type="ARBA" id="ARBA00022801"/>
    </source>
</evidence>
<gene>
    <name evidence="8" type="ORF">DXV75_06385</name>
</gene>
<protein>
    <recommendedName>
        <fullName evidence="4">Probable 2-phosphosulfolactate phosphatase</fullName>
        <ecNumber evidence="3">3.1.3.71</ecNumber>
    </recommendedName>
</protein>
<evidence type="ECO:0000256" key="2">
    <source>
        <dbReference type="ARBA" id="ARBA00009997"/>
    </source>
</evidence>
<sequence>MHIVTTDFVSGAQAARGVAVIIDVFRAFTVACYGLERGASALLPVGEVEEALALRQQYPDALLIGEREGKPLPGFDIGNSPSQILSTRLNGRPVIQTTHAGTQGLVNATQADVVLTGALVNAAATARYIQSLAPETVTLVRMGWKAETRTDEDDACAEYLHRLLLGETPDTNSLKQQLMRSPCAARFLDPAQPWNPREDLGLCLAVNRFNFALKANRNSKGQLALTHVQLPQICPSPP</sequence>
<comment type="cofactor">
    <cofactor evidence="1">
        <name>Mg(2+)</name>
        <dbReference type="ChEBI" id="CHEBI:18420"/>
    </cofactor>
</comment>
<dbReference type="Gene3D" id="3.90.1560.10">
    <property type="entry name" value="ComB-like"/>
    <property type="match status" value="1"/>
</dbReference>
<comment type="similarity">
    <text evidence="2">Belongs to the ComB family.</text>
</comment>
<name>A0A3D8M9B8_9ALTE</name>
<dbReference type="AlphaFoldDB" id="A0A3D8M9B8"/>
<evidence type="ECO:0000313" key="9">
    <source>
        <dbReference type="Proteomes" id="UP000256561"/>
    </source>
</evidence>
<dbReference type="RefSeq" id="WP_115592570.1">
    <property type="nucleotide sequence ID" value="NZ_QRHA01000004.1"/>
</dbReference>
<proteinExistence type="inferred from homology"/>
<evidence type="ECO:0000256" key="7">
    <source>
        <dbReference type="ARBA" id="ARBA00033711"/>
    </source>
</evidence>
<keyword evidence="6" id="KW-0460">Magnesium</keyword>
<dbReference type="OrthoDB" id="4913at2"/>
<dbReference type="Pfam" id="PF04029">
    <property type="entry name" value="2-ph_phosp"/>
    <property type="match status" value="1"/>
</dbReference>
<accession>A0A3D8M9B8</accession>
<keyword evidence="5" id="KW-0378">Hydrolase</keyword>
<dbReference type="GO" id="GO:0000287">
    <property type="term" value="F:magnesium ion binding"/>
    <property type="evidence" value="ECO:0007669"/>
    <property type="project" value="InterPro"/>
</dbReference>
<comment type="catalytic activity">
    <reaction evidence="7">
        <text>(2R)-O-phospho-3-sulfolactate + H2O = (2R)-3-sulfolactate + phosphate</text>
        <dbReference type="Rhea" id="RHEA:23416"/>
        <dbReference type="ChEBI" id="CHEBI:15377"/>
        <dbReference type="ChEBI" id="CHEBI:15597"/>
        <dbReference type="ChEBI" id="CHEBI:43474"/>
        <dbReference type="ChEBI" id="CHEBI:58738"/>
        <dbReference type="EC" id="3.1.3.71"/>
    </reaction>
</comment>
<dbReference type="InterPro" id="IPR005238">
    <property type="entry name" value="ComB-like"/>
</dbReference>
<dbReference type="GO" id="GO:0050532">
    <property type="term" value="F:2-phosphosulfolactate phosphatase activity"/>
    <property type="evidence" value="ECO:0007669"/>
    <property type="project" value="UniProtKB-EC"/>
</dbReference>
<dbReference type="SUPFAM" id="SSF142823">
    <property type="entry name" value="ComB-like"/>
    <property type="match status" value="1"/>
</dbReference>
<dbReference type="PANTHER" id="PTHR37311">
    <property type="entry name" value="2-PHOSPHOSULFOLACTATE PHOSPHATASE-RELATED"/>
    <property type="match status" value="1"/>
</dbReference>
<dbReference type="EMBL" id="QRHA01000004">
    <property type="protein sequence ID" value="RDV26617.1"/>
    <property type="molecule type" value="Genomic_DNA"/>
</dbReference>